<comment type="caution">
    <text evidence="1">The sequence shown here is derived from an EMBL/GenBank/DDBJ whole genome shotgun (WGS) entry which is preliminary data.</text>
</comment>
<gene>
    <name evidence="1" type="ORF">D0809_30875</name>
</gene>
<dbReference type="EMBL" id="QWDN01001369">
    <property type="protein sequence ID" value="TEB40386.1"/>
    <property type="molecule type" value="Genomic_DNA"/>
</dbReference>
<dbReference type="SUPFAM" id="SSF56935">
    <property type="entry name" value="Porins"/>
    <property type="match status" value="1"/>
</dbReference>
<keyword evidence="1" id="KW-0675">Receptor</keyword>
<dbReference type="AlphaFoldDB" id="A0A4Y7U1U4"/>
<name>A0A4Y7U1U4_9FLAO</name>
<sequence length="96" mass="10687">QARFKVRGLDSENGTMMLNGMPMNKIFDGRPQWGNWGGLNDVLRNQEFSIGGAASLYSFGGILGTQQIYTRASLYRKGERLSFSGSNTTYNWRAIG</sequence>
<protein>
    <submittedName>
        <fullName evidence="1">TonB-dependent receptor</fullName>
    </submittedName>
</protein>
<evidence type="ECO:0000313" key="1">
    <source>
        <dbReference type="EMBL" id="TEB40386.1"/>
    </source>
</evidence>
<feature type="non-terminal residue" evidence="1">
    <location>
        <position position="96"/>
    </location>
</feature>
<feature type="non-terminal residue" evidence="1">
    <location>
        <position position="1"/>
    </location>
</feature>
<accession>A0A4Y7U1U4</accession>
<organism evidence="1 2">
    <name type="scientific">Flavobacterium circumlabens</name>
    <dbReference type="NCBI Taxonomy" id="2133765"/>
    <lineage>
        <taxon>Bacteria</taxon>
        <taxon>Pseudomonadati</taxon>
        <taxon>Bacteroidota</taxon>
        <taxon>Flavobacteriia</taxon>
        <taxon>Flavobacteriales</taxon>
        <taxon>Flavobacteriaceae</taxon>
        <taxon>Flavobacterium</taxon>
    </lineage>
</organism>
<dbReference type="Proteomes" id="UP000298340">
    <property type="component" value="Unassembled WGS sequence"/>
</dbReference>
<proteinExistence type="predicted"/>
<evidence type="ECO:0000313" key="2">
    <source>
        <dbReference type="Proteomes" id="UP000298340"/>
    </source>
</evidence>
<reference evidence="1 2" key="1">
    <citation type="journal article" date="2018" name="Syst. Appl. Microbiol.">
        <title>Flavobacterium circumlabens sp. nov. and Flavobacterium cupreum sp. nov., two psychrotrophic species isolated from Antarctic environmental samples.</title>
        <authorList>
            <person name="Kralova S."/>
            <person name="Busse H.J."/>
            <person name="Svec P."/>
            <person name="Maslanova I."/>
            <person name="Stankova E."/>
            <person name="Bartak M."/>
            <person name="Sedlacek I."/>
        </authorList>
    </citation>
    <scope>NUCLEOTIDE SEQUENCE [LARGE SCALE GENOMIC DNA]</scope>
    <source>
        <strain evidence="1 2">CCM 8828</strain>
    </source>
</reference>